<dbReference type="SUPFAM" id="SSF160350">
    <property type="entry name" value="Rnp2-like"/>
    <property type="match status" value="1"/>
</dbReference>
<comment type="function">
    <text evidence="5">Component of ribonuclease P, a protein complex that generates mature tRNA molecules by cleaving their 5'-ends.</text>
</comment>
<evidence type="ECO:0000256" key="3">
    <source>
        <dbReference type="ARBA" id="ARBA00022694"/>
    </source>
</evidence>
<keyword evidence="4" id="KW-0539">Nucleus</keyword>
<dbReference type="PANTHER" id="PTHR15441:SF2">
    <property type="entry name" value="RIBONUCLEASE P_MRP PROTEIN SUBUNIT POP5"/>
    <property type="match status" value="1"/>
</dbReference>
<evidence type="ECO:0000256" key="2">
    <source>
        <dbReference type="ARBA" id="ARBA00010800"/>
    </source>
</evidence>
<dbReference type="Pfam" id="PF01900">
    <property type="entry name" value="RNase_P_Rpp14"/>
    <property type="match status" value="1"/>
</dbReference>
<dbReference type="PIRSF" id="PIRSF023803">
    <property type="entry name" value="Ribonuclease_P_prd"/>
    <property type="match status" value="1"/>
</dbReference>
<evidence type="ECO:0000256" key="1">
    <source>
        <dbReference type="ARBA" id="ARBA00004123"/>
    </source>
</evidence>
<gene>
    <name evidence="6" type="primary">POP5</name>
    <name evidence="6" type="ORF">TSPGSL018_1359</name>
</gene>
<evidence type="ECO:0000256" key="5">
    <source>
        <dbReference type="PIRNR" id="PIRNR023803"/>
    </source>
</evidence>
<comment type="similarity">
    <text evidence="2 5">Belongs to the eukaryotic/archaeal RNase P protein component 2 family.</text>
</comment>
<dbReference type="InterPro" id="IPR016819">
    <property type="entry name" value="RNase_P/MRP_POP5"/>
</dbReference>
<dbReference type="AlphaFoldDB" id="A0A061SN21"/>
<dbReference type="GO" id="GO:0001682">
    <property type="term" value="P:tRNA 5'-leader removal"/>
    <property type="evidence" value="ECO:0007669"/>
    <property type="project" value="InterPro"/>
</dbReference>
<proteinExistence type="inferred from homology"/>
<protein>
    <recommendedName>
        <fullName evidence="5">Ribonuclease P/MRP protein subunit POP5</fullName>
    </recommendedName>
</protein>
<accession>A0A061SN21</accession>
<dbReference type="GO" id="GO:0033204">
    <property type="term" value="F:ribonuclease P RNA binding"/>
    <property type="evidence" value="ECO:0007669"/>
    <property type="project" value="InterPro"/>
</dbReference>
<dbReference type="PANTHER" id="PTHR15441">
    <property type="entry name" value="RIBONUCLEASE P PROTEIN SUBUNIT P14"/>
    <property type="match status" value="1"/>
</dbReference>
<reference evidence="6" key="1">
    <citation type="submission" date="2014-05" db="EMBL/GenBank/DDBJ databases">
        <title>The transcriptome of the halophilic microalga Tetraselmis sp. GSL018 isolated from the Great Salt Lake, Utah.</title>
        <authorList>
            <person name="Jinkerson R.E."/>
            <person name="D'Adamo S."/>
            <person name="Posewitz M.C."/>
        </authorList>
    </citation>
    <scope>NUCLEOTIDE SEQUENCE</scope>
    <source>
        <strain evidence="6">GSL018</strain>
    </source>
</reference>
<dbReference type="GO" id="GO:0030681">
    <property type="term" value="C:multimeric ribonuclease P complex"/>
    <property type="evidence" value="ECO:0007669"/>
    <property type="project" value="TreeGrafter"/>
</dbReference>
<organism evidence="6">
    <name type="scientific">Tetraselmis sp. GSL018</name>
    <dbReference type="NCBI Taxonomy" id="582737"/>
    <lineage>
        <taxon>Eukaryota</taxon>
        <taxon>Viridiplantae</taxon>
        <taxon>Chlorophyta</taxon>
        <taxon>core chlorophytes</taxon>
        <taxon>Chlorodendrophyceae</taxon>
        <taxon>Chlorodendrales</taxon>
        <taxon>Chlorodendraceae</taxon>
        <taxon>Tetraselmis</taxon>
    </lineage>
</organism>
<dbReference type="Gene3D" id="3.30.70.3250">
    <property type="entry name" value="Ribonuclease P, Pop5 subunit"/>
    <property type="match status" value="1"/>
</dbReference>
<comment type="subcellular location">
    <subcellularLocation>
        <location evidence="1">Nucleus</location>
    </subcellularLocation>
</comment>
<dbReference type="EMBL" id="GBEZ01000615">
    <property type="protein sequence ID" value="JAC84285.1"/>
    <property type="molecule type" value="Transcribed_RNA"/>
</dbReference>
<evidence type="ECO:0000256" key="4">
    <source>
        <dbReference type="ARBA" id="ARBA00023242"/>
    </source>
</evidence>
<dbReference type="GO" id="GO:0000172">
    <property type="term" value="C:ribonuclease MRP complex"/>
    <property type="evidence" value="ECO:0007669"/>
    <property type="project" value="TreeGrafter"/>
</dbReference>
<dbReference type="InterPro" id="IPR002759">
    <property type="entry name" value="Pop5/Rpp14/Rnp2-like"/>
</dbReference>
<evidence type="ECO:0000313" key="6">
    <source>
        <dbReference type="EMBL" id="JAC84285.1"/>
    </source>
</evidence>
<dbReference type="GO" id="GO:0005730">
    <property type="term" value="C:nucleolus"/>
    <property type="evidence" value="ECO:0007669"/>
    <property type="project" value="TreeGrafter"/>
</dbReference>
<keyword evidence="3 5" id="KW-0819">tRNA processing</keyword>
<name>A0A061SN21_9CHLO</name>
<sequence>MVRFKNRYLVMELIWKDGKIDYSLDTGHVQTVLRASLEENYGAVALGLALTSLQVKYFDATTNLLIIRCNRSQVEQVWCSATLITQIDNRTVMARLVHLAGTLRCCQEAAVSFHRAASERLPPSLRHRADPNAEAAIMALSR</sequence>
<dbReference type="InterPro" id="IPR038085">
    <property type="entry name" value="Rnp2-like_sf"/>
</dbReference>